<protein>
    <recommendedName>
        <fullName evidence="1">Ubiquitin-like modifier-activating enzyme Atg7 N-terminal domain-containing protein</fullName>
    </recommendedName>
</protein>
<organism evidence="2 3">
    <name type="scientific">Coptotermes formosanus</name>
    <name type="common">Formosan subterranean termite</name>
    <dbReference type="NCBI Taxonomy" id="36987"/>
    <lineage>
        <taxon>Eukaryota</taxon>
        <taxon>Metazoa</taxon>
        <taxon>Ecdysozoa</taxon>
        <taxon>Arthropoda</taxon>
        <taxon>Hexapoda</taxon>
        <taxon>Insecta</taxon>
        <taxon>Pterygota</taxon>
        <taxon>Neoptera</taxon>
        <taxon>Polyneoptera</taxon>
        <taxon>Dictyoptera</taxon>
        <taxon>Blattodea</taxon>
        <taxon>Blattoidea</taxon>
        <taxon>Termitoidae</taxon>
        <taxon>Rhinotermitidae</taxon>
        <taxon>Coptotermes</taxon>
    </lineage>
</organism>
<dbReference type="InParanoid" id="A0A6L2PRY4"/>
<dbReference type="Pfam" id="PF16420">
    <property type="entry name" value="ATG7_N"/>
    <property type="match status" value="1"/>
</dbReference>
<dbReference type="Gene3D" id="3.40.140.70">
    <property type="entry name" value="Ubiquitin-like modifier-activating enzyme ATG7 N-terminal domain"/>
    <property type="match status" value="1"/>
</dbReference>
<evidence type="ECO:0000313" key="3">
    <source>
        <dbReference type="Proteomes" id="UP000502823"/>
    </source>
</evidence>
<dbReference type="Proteomes" id="UP000502823">
    <property type="component" value="Unassembled WGS sequence"/>
</dbReference>
<evidence type="ECO:0000313" key="2">
    <source>
        <dbReference type="EMBL" id="GFG33942.1"/>
    </source>
</evidence>
<accession>A0A6L2PRY4</accession>
<evidence type="ECO:0000259" key="1">
    <source>
        <dbReference type="Pfam" id="PF16420"/>
    </source>
</evidence>
<dbReference type="EMBL" id="BLKM01011693">
    <property type="protein sequence ID" value="GFG33942.1"/>
    <property type="molecule type" value="Genomic_DNA"/>
</dbReference>
<comment type="caution">
    <text evidence="2">The sequence shown here is derived from an EMBL/GenBank/DDBJ whole genome shotgun (WGS) entry which is preliminary data.</text>
</comment>
<sequence length="69" mass="7907">MLHTESSNILQYSPFNSSVDPSFWHKLSQVKLDIDKLEEKVRSIWGYYSNAIPPGLTSFLHVDCSAYNT</sequence>
<dbReference type="AlphaFoldDB" id="A0A6L2PRY4"/>
<proteinExistence type="predicted"/>
<reference evidence="3" key="1">
    <citation type="submission" date="2020-01" db="EMBL/GenBank/DDBJ databases">
        <title>Draft genome sequence of the Termite Coptotermes fromosanus.</title>
        <authorList>
            <person name="Itakura S."/>
            <person name="Yosikawa Y."/>
            <person name="Umezawa K."/>
        </authorList>
    </citation>
    <scope>NUCLEOTIDE SEQUENCE [LARGE SCALE GENOMIC DNA]</scope>
</reference>
<dbReference type="OrthoDB" id="338614at2759"/>
<feature type="domain" description="Ubiquitin-like modifier-activating enzyme Atg7 N-terminal" evidence="1">
    <location>
        <begin position="10"/>
        <end position="67"/>
    </location>
</feature>
<keyword evidence="3" id="KW-1185">Reference proteome</keyword>
<dbReference type="InterPro" id="IPR042522">
    <property type="entry name" value="Atg7_N_1"/>
</dbReference>
<name>A0A6L2PRY4_COPFO</name>
<gene>
    <name evidence="2" type="ORF">Cfor_07497</name>
</gene>
<dbReference type="InterPro" id="IPR032197">
    <property type="entry name" value="Atg7_N"/>
</dbReference>